<proteinExistence type="predicted"/>
<sequence>MKERRYNLYGDIKCRLCLKENEDDDHIIYCQQLKDKWLMVANNTMCKSDQMIKDLPLQVKEFQINHKNIQQLLLWNSNFFAYIIGFNQELPIPFAHLLLRNFFPKEKYKELKDIVKSEKATLTIATIFLEIFINEFYDIIWQSRCKIVAE</sequence>
<name>A0A2Z6QCM6_9GLOM</name>
<keyword evidence="2" id="KW-1185">Reference proteome</keyword>
<evidence type="ECO:0000313" key="2">
    <source>
        <dbReference type="Proteomes" id="UP000247702"/>
    </source>
</evidence>
<dbReference type="EMBL" id="BEXD01000499">
    <property type="protein sequence ID" value="GBB87960.1"/>
    <property type="molecule type" value="Genomic_DNA"/>
</dbReference>
<protein>
    <submittedName>
        <fullName evidence="1">Uncharacterized protein</fullName>
    </submittedName>
</protein>
<dbReference type="STRING" id="94130.A0A2Z6QCM6"/>
<gene>
    <name evidence="1" type="ORF">RclHR1_14470001</name>
</gene>
<evidence type="ECO:0000313" key="1">
    <source>
        <dbReference type="EMBL" id="GBB87960.1"/>
    </source>
</evidence>
<dbReference type="AlphaFoldDB" id="A0A2Z6QCM6"/>
<comment type="caution">
    <text evidence="1">The sequence shown here is derived from an EMBL/GenBank/DDBJ whole genome shotgun (WGS) entry which is preliminary data.</text>
</comment>
<dbReference type="Proteomes" id="UP000247702">
    <property type="component" value="Unassembled WGS sequence"/>
</dbReference>
<accession>A0A2Z6QCM6</accession>
<organism evidence="1 2">
    <name type="scientific">Rhizophagus clarus</name>
    <dbReference type="NCBI Taxonomy" id="94130"/>
    <lineage>
        <taxon>Eukaryota</taxon>
        <taxon>Fungi</taxon>
        <taxon>Fungi incertae sedis</taxon>
        <taxon>Mucoromycota</taxon>
        <taxon>Glomeromycotina</taxon>
        <taxon>Glomeromycetes</taxon>
        <taxon>Glomerales</taxon>
        <taxon>Glomeraceae</taxon>
        <taxon>Rhizophagus</taxon>
    </lineage>
</organism>
<reference evidence="1 2" key="1">
    <citation type="submission" date="2017-11" db="EMBL/GenBank/DDBJ databases">
        <title>The genome of Rhizophagus clarus HR1 reveals common genetic basis of auxotrophy among arbuscular mycorrhizal fungi.</title>
        <authorList>
            <person name="Kobayashi Y."/>
        </authorList>
    </citation>
    <scope>NUCLEOTIDE SEQUENCE [LARGE SCALE GENOMIC DNA]</scope>
    <source>
        <strain evidence="1 2">HR1</strain>
    </source>
</reference>